<comment type="caution">
    <text evidence="2">The sequence shown here is derived from an EMBL/GenBank/DDBJ whole genome shotgun (WGS) entry which is preliminary data.</text>
</comment>
<evidence type="ECO:0000259" key="1">
    <source>
        <dbReference type="Pfam" id="PF12146"/>
    </source>
</evidence>
<dbReference type="OrthoDB" id="446723at2759"/>
<dbReference type="SUPFAM" id="SSF53474">
    <property type="entry name" value="alpha/beta-Hydrolases"/>
    <property type="match status" value="1"/>
</dbReference>
<feature type="domain" description="Serine aminopeptidase S33" evidence="1">
    <location>
        <begin position="52"/>
        <end position="172"/>
    </location>
</feature>
<gene>
    <name evidence="2" type="ORF">RFI_16376</name>
</gene>
<reference evidence="2 3" key="1">
    <citation type="journal article" date="2013" name="Curr. Biol.">
        <title>The Genome of the Foraminiferan Reticulomyxa filosa.</title>
        <authorList>
            <person name="Glockner G."/>
            <person name="Hulsmann N."/>
            <person name="Schleicher M."/>
            <person name="Noegel A.A."/>
            <person name="Eichinger L."/>
            <person name="Gallinger C."/>
            <person name="Pawlowski J."/>
            <person name="Sierra R."/>
            <person name="Euteneuer U."/>
            <person name="Pillet L."/>
            <person name="Moustafa A."/>
            <person name="Platzer M."/>
            <person name="Groth M."/>
            <person name="Szafranski K."/>
            <person name="Schliwa M."/>
        </authorList>
    </citation>
    <scope>NUCLEOTIDE SEQUENCE [LARGE SCALE GENOMIC DNA]</scope>
</reference>
<keyword evidence="3" id="KW-1185">Reference proteome</keyword>
<dbReference type="Proteomes" id="UP000023152">
    <property type="component" value="Unassembled WGS sequence"/>
</dbReference>
<dbReference type="PANTHER" id="PTHR12277:SF81">
    <property type="entry name" value="PROTEIN ABHD13"/>
    <property type="match status" value="1"/>
</dbReference>
<dbReference type="InterPro" id="IPR029058">
    <property type="entry name" value="AB_hydrolase_fold"/>
</dbReference>
<sequence>MGNIVNQLAFLPPTNNEWRAELKEDEKLRQIVTSSGKKIAALWFEESGNDYTILYSHGNAEDLTTSKQCFEQLAFTLCVNVLAYDYEGYGLSEGEPSEKATYEDIEAAYCWLTKDKDGPKISPSKIILFGRSLGSGPTIHLAAKEQELAGLILQSPLRTAIKTQVYHWVAGSVLRPADIFHNEKKIVNVTQCPVFIIHGKADRVVPFSHGEYLYDQIKKNTKHEVRSYWVDDCGHNDIELNKGEEYDAQLLKFVDECIRNKYKKNKNQNDTELETETMAYFDVNDKIEEKIDNEQLTNLDED</sequence>
<dbReference type="Gene3D" id="3.40.50.1820">
    <property type="entry name" value="alpha/beta hydrolase"/>
    <property type="match status" value="1"/>
</dbReference>
<dbReference type="AlphaFoldDB" id="X6N3H9"/>
<dbReference type="OMA" id="TGQASEC"/>
<dbReference type="InterPro" id="IPR022742">
    <property type="entry name" value="Hydrolase_4"/>
</dbReference>
<accession>X6N3H9</accession>
<proteinExistence type="predicted"/>
<dbReference type="EMBL" id="ASPP01012214">
    <property type="protein sequence ID" value="ETO20835.1"/>
    <property type="molecule type" value="Genomic_DNA"/>
</dbReference>
<dbReference type="PANTHER" id="PTHR12277">
    <property type="entry name" value="ALPHA/BETA HYDROLASE DOMAIN-CONTAINING PROTEIN"/>
    <property type="match status" value="1"/>
</dbReference>
<evidence type="ECO:0000313" key="3">
    <source>
        <dbReference type="Proteomes" id="UP000023152"/>
    </source>
</evidence>
<protein>
    <recommendedName>
        <fullName evidence="1">Serine aminopeptidase S33 domain-containing protein</fullName>
    </recommendedName>
</protein>
<evidence type="ECO:0000313" key="2">
    <source>
        <dbReference type="EMBL" id="ETO20835.1"/>
    </source>
</evidence>
<name>X6N3H9_RETFI</name>
<organism evidence="2 3">
    <name type="scientific">Reticulomyxa filosa</name>
    <dbReference type="NCBI Taxonomy" id="46433"/>
    <lineage>
        <taxon>Eukaryota</taxon>
        <taxon>Sar</taxon>
        <taxon>Rhizaria</taxon>
        <taxon>Retaria</taxon>
        <taxon>Foraminifera</taxon>
        <taxon>Monothalamids</taxon>
        <taxon>Reticulomyxidae</taxon>
        <taxon>Reticulomyxa</taxon>
    </lineage>
</organism>
<dbReference type="Pfam" id="PF12146">
    <property type="entry name" value="Hydrolase_4"/>
    <property type="match status" value="1"/>
</dbReference>